<name>A0ABD3TMM0_9LAMI</name>
<reference evidence="1 2" key="1">
    <citation type="submission" date="2024-12" db="EMBL/GenBank/DDBJ databases">
        <title>The unique morphological basis and parallel evolutionary history of personate flowers in Penstemon.</title>
        <authorList>
            <person name="Depatie T.H."/>
            <person name="Wessinger C.A."/>
        </authorList>
    </citation>
    <scope>NUCLEOTIDE SEQUENCE [LARGE SCALE GENOMIC DNA]</scope>
    <source>
        <strain evidence="1">WTNN_2</strain>
        <tissue evidence="1">Leaf</tissue>
    </source>
</reference>
<comment type="caution">
    <text evidence="1">The sequence shown here is derived from an EMBL/GenBank/DDBJ whole genome shotgun (WGS) entry which is preliminary data.</text>
</comment>
<dbReference type="EMBL" id="JBJXBP010000003">
    <property type="protein sequence ID" value="KAL3838304.1"/>
    <property type="molecule type" value="Genomic_DNA"/>
</dbReference>
<keyword evidence="2" id="KW-1185">Reference proteome</keyword>
<evidence type="ECO:0000313" key="2">
    <source>
        <dbReference type="Proteomes" id="UP001634393"/>
    </source>
</evidence>
<accession>A0ABD3TMM0</accession>
<protein>
    <submittedName>
        <fullName evidence="1">Uncharacterized protein</fullName>
    </submittedName>
</protein>
<organism evidence="1 2">
    <name type="scientific">Penstemon smallii</name>
    <dbReference type="NCBI Taxonomy" id="265156"/>
    <lineage>
        <taxon>Eukaryota</taxon>
        <taxon>Viridiplantae</taxon>
        <taxon>Streptophyta</taxon>
        <taxon>Embryophyta</taxon>
        <taxon>Tracheophyta</taxon>
        <taxon>Spermatophyta</taxon>
        <taxon>Magnoliopsida</taxon>
        <taxon>eudicotyledons</taxon>
        <taxon>Gunneridae</taxon>
        <taxon>Pentapetalae</taxon>
        <taxon>asterids</taxon>
        <taxon>lamiids</taxon>
        <taxon>Lamiales</taxon>
        <taxon>Plantaginaceae</taxon>
        <taxon>Cheloneae</taxon>
        <taxon>Penstemon</taxon>
    </lineage>
</organism>
<proteinExistence type="predicted"/>
<dbReference type="Proteomes" id="UP001634393">
    <property type="component" value="Unassembled WGS sequence"/>
</dbReference>
<dbReference type="AlphaFoldDB" id="A0ABD3TMM0"/>
<evidence type="ECO:0000313" key="1">
    <source>
        <dbReference type="EMBL" id="KAL3838304.1"/>
    </source>
</evidence>
<gene>
    <name evidence="1" type="ORF">ACJIZ3_022895</name>
</gene>
<sequence length="104" mass="12571">MHELQGETRNVTTYQLTVNEKEIKVKNISSDQHMDMSSVVQIINPPLQPRSELSLRERLGNWTLEQKKHKTILKRRIKMNKAYHNEECYTKYKMMRSLRFSRMF</sequence>